<dbReference type="AlphaFoldDB" id="A0A0K3CFN7"/>
<evidence type="ECO:0000313" key="6">
    <source>
        <dbReference type="Proteomes" id="UP000239560"/>
    </source>
</evidence>
<evidence type="ECO:0000313" key="4">
    <source>
        <dbReference type="EMBL" id="PRQ74236.1"/>
    </source>
</evidence>
<dbReference type="SUPFAM" id="SSF54695">
    <property type="entry name" value="POZ domain"/>
    <property type="match status" value="1"/>
</dbReference>
<dbReference type="PANTHER" id="PTHR24410:SF23">
    <property type="entry name" value="BTB DOMAIN-CONTAINING PROTEIN-RELATED"/>
    <property type="match status" value="1"/>
</dbReference>
<evidence type="ECO:0000313" key="3">
    <source>
        <dbReference type="EMBL" id="CTR07315.1"/>
    </source>
</evidence>
<feature type="domain" description="BTB" evidence="2">
    <location>
        <begin position="69"/>
        <end position="107"/>
    </location>
</feature>
<dbReference type="PANTHER" id="PTHR24410">
    <property type="entry name" value="HL07962P-RELATED"/>
    <property type="match status" value="1"/>
</dbReference>
<feature type="region of interest" description="Disordered" evidence="1">
    <location>
        <begin position="109"/>
        <end position="183"/>
    </location>
</feature>
<feature type="region of interest" description="Disordered" evidence="1">
    <location>
        <begin position="1"/>
        <end position="55"/>
    </location>
</feature>
<dbReference type="CDD" id="cd18186">
    <property type="entry name" value="BTB_POZ_ZBTB_KLHL-like"/>
    <property type="match status" value="1"/>
</dbReference>
<sequence>MQSHPPSNLLQPSRPTTATHSSDSTTFGSPGFATSSRTPPLSSSSPPQDPKSRPFELLSTFSRWAPVRGTVRIRVQDQTFYAHREVLALASPFFAGVLRGGWKETESLRSKQRAAQETSRAEEVRATSVDAPESDPLPFPSDESLPDLSQHTPRPSEPLLSPLRPPSLGASVAASSIVEDTDEDDDELVEEWVECRLRIQEENAASFQDLLCHVYPRLDCAITWSNVEDLSRMALLFDIPSLSNACLAFLLPSAAGRPVLCMKIAEEMCIPELYREASRYILDNYAGWSSEELAVLDPSTLLKLERKRSWFLERLLKLGQVSILRDYSCQPACDDPSRCARLVDEKWRSAFAAAFRFGTPQPSIIFRSLRLLEPSLSSPALHLPYTACQAHAKLWVVDLFDRMFQLGITPARNWTSLTLGGLPASASATTNSGTWAHLRTGAGDTVATQKNTSARYFLSIEMREEAAGAGERRKERGFGSFGG</sequence>
<evidence type="ECO:0000256" key="1">
    <source>
        <dbReference type="SAM" id="MobiDB-lite"/>
    </source>
</evidence>
<dbReference type="STRING" id="5286.A0A0K3CFN7"/>
<dbReference type="Proteomes" id="UP000199069">
    <property type="component" value="Unassembled WGS sequence"/>
</dbReference>
<dbReference type="EMBL" id="LCTV02000006">
    <property type="protein sequence ID" value="PRQ74236.1"/>
    <property type="molecule type" value="Genomic_DNA"/>
</dbReference>
<feature type="compositionally biased region" description="Low complexity" evidence="1">
    <location>
        <begin position="157"/>
        <end position="168"/>
    </location>
</feature>
<accession>A0A0K3CFN7</accession>
<dbReference type="Proteomes" id="UP000239560">
    <property type="component" value="Unassembled WGS sequence"/>
</dbReference>
<dbReference type="Gene3D" id="3.30.710.10">
    <property type="entry name" value="Potassium Channel Kv1.1, Chain A"/>
    <property type="match status" value="1"/>
</dbReference>
<evidence type="ECO:0000259" key="2">
    <source>
        <dbReference type="PROSITE" id="PS50097"/>
    </source>
</evidence>
<name>A0A0K3CFN7_RHOTO</name>
<dbReference type="InterPro" id="IPR011333">
    <property type="entry name" value="SKP1/BTB/POZ_sf"/>
</dbReference>
<dbReference type="OrthoDB" id="2524557at2759"/>
<dbReference type="PROSITE" id="PS50097">
    <property type="entry name" value="BTB"/>
    <property type="match status" value="1"/>
</dbReference>
<dbReference type="InterPro" id="IPR051481">
    <property type="entry name" value="BTB-POZ/Galectin-3-binding"/>
</dbReference>
<dbReference type="OMA" id="LVCTITW"/>
<dbReference type="InterPro" id="IPR000210">
    <property type="entry name" value="BTB/POZ_dom"/>
</dbReference>
<proteinExistence type="predicted"/>
<dbReference type="SMART" id="SM00225">
    <property type="entry name" value="BTB"/>
    <property type="match status" value="1"/>
</dbReference>
<organism evidence="3 5">
    <name type="scientific">Rhodotorula toruloides</name>
    <name type="common">Yeast</name>
    <name type="synonym">Rhodosporidium toruloides</name>
    <dbReference type="NCBI Taxonomy" id="5286"/>
    <lineage>
        <taxon>Eukaryota</taxon>
        <taxon>Fungi</taxon>
        <taxon>Dikarya</taxon>
        <taxon>Basidiomycota</taxon>
        <taxon>Pucciniomycotina</taxon>
        <taxon>Microbotryomycetes</taxon>
        <taxon>Sporidiobolales</taxon>
        <taxon>Sporidiobolaceae</taxon>
        <taxon>Rhodotorula</taxon>
    </lineage>
</organism>
<dbReference type="Pfam" id="PF00651">
    <property type="entry name" value="BTB"/>
    <property type="match status" value="1"/>
</dbReference>
<reference evidence="3 5" key="1">
    <citation type="submission" date="2015-07" db="EMBL/GenBank/DDBJ databases">
        <authorList>
            <person name="Cajimat M.N.B."/>
            <person name="Milazzo M.L."/>
            <person name="Fulhorst C.F."/>
        </authorList>
    </citation>
    <scope>NUCLEOTIDE SEQUENCE [LARGE SCALE GENOMIC DNA]</scope>
    <source>
        <strain evidence="3">Single colony</strain>
    </source>
</reference>
<dbReference type="EMBL" id="CWKI01000006">
    <property type="protein sequence ID" value="CTR07315.1"/>
    <property type="molecule type" value="Genomic_DNA"/>
</dbReference>
<feature type="compositionally biased region" description="Low complexity" evidence="1">
    <location>
        <begin position="35"/>
        <end position="46"/>
    </location>
</feature>
<feature type="compositionally biased region" description="Polar residues" evidence="1">
    <location>
        <begin position="1"/>
        <end position="34"/>
    </location>
</feature>
<protein>
    <recommendedName>
        <fullName evidence="2">BTB domain-containing protein</fullName>
    </recommendedName>
</protein>
<gene>
    <name evidence="3" type="primary">FGENESH: predicted gene_6.98</name>
    <name evidence="4" type="ORF">AAT19DRAFT_14589</name>
    <name evidence="3" type="ORF">BN2166_0031760</name>
</gene>
<reference evidence="4 6" key="2">
    <citation type="journal article" date="2018" name="Elife">
        <title>Functional genomics of lipid metabolism in the oleaginous yeast Rhodosporidium toruloides.</title>
        <authorList>
            <person name="Coradetti S.T."/>
            <person name="Pinel D."/>
            <person name="Geiselman G."/>
            <person name="Ito M."/>
            <person name="Mondo S."/>
            <person name="Reilly M.C."/>
            <person name="Cheng Y.F."/>
            <person name="Bauer S."/>
            <person name="Grigoriev I."/>
            <person name="Gladden J.M."/>
            <person name="Simmons B.A."/>
            <person name="Brem R."/>
            <person name="Arkin A.P."/>
            <person name="Skerker J.M."/>
        </authorList>
    </citation>
    <scope>NUCLEOTIDE SEQUENCE [LARGE SCALE GENOMIC DNA]</scope>
    <source>
        <strain evidence="4 6">NBRC 0880</strain>
    </source>
</reference>
<evidence type="ECO:0000313" key="5">
    <source>
        <dbReference type="Proteomes" id="UP000199069"/>
    </source>
</evidence>
<keyword evidence="5" id="KW-1185">Reference proteome</keyword>